<evidence type="ECO:0000313" key="2">
    <source>
        <dbReference type="WBParaSite" id="GPLIN_001634900"/>
    </source>
</evidence>
<dbReference type="Proteomes" id="UP000050741">
    <property type="component" value="Unassembled WGS sequence"/>
</dbReference>
<organism evidence="1 2">
    <name type="scientific">Globodera pallida</name>
    <name type="common">Potato cyst nematode worm</name>
    <name type="synonym">Heterodera pallida</name>
    <dbReference type="NCBI Taxonomy" id="36090"/>
    <lineage>
        <taxon>Eukaryota</taxon>
        <taxon>Metazoa</taxon>
        <taxon>Ecdysozoa</taxon>
        <taxon>Nematoda</taxon>
        <taxon>Chromadorea</taxon>
        <taxon>Rhabditida</taxon>
        <taxon>Tylenchina</taxon>
        <taxon>Tylenchomorpha</taxon>
        <taxon>Tylenchoidea</taxon>
        <taxon>Heteroderidae</taxon>
        <taxon>Heteroderinae</taxon>
        <taxon>Globodera</taxon>
    </lineage>
</organism>
<reference evidence="1" key="2">
    <citation type="submission" date="2014-05" db="EMBL/GenBank/DDBJ databases">
        <title>The genome and life-stage specific transcriptomes of Globodera pallida elucidate key aspects of plant parasitism by a cyst nematode.</title>
        <authorList>
            <person name="Cotton J.A."/>
            <person name="Lilley C.J."/>
            <person name="Jones L.M."/>
            <person name="Kikuchi T."/>
            <person name="Reid A.J."/>
            <person name="Thorpe P."/>
            <person name="Tsai I.J."/>
            <person name="Beasley H."/>
            <person name="Blok V."/>
            <person name="Cock P.J.A."/>
            <person name="Van den Akker S.E."/>
            <person name="Holroyd N."/>
            <person name="Hunt M."/>
            <person name="Mantelin S."/>
            <person name="Naghra H."/>
            <person name="Pain A."/>
            <person name="Palomares-Rius J.E."/>
            <person name="Zarowiecki M."/>
            <person name="Berriman M."/>
            <person name="Jones J.T."/>
            <person name="Urwin P.E."/>
        </authorList>
    </citation>
    <scope>NUCLEOTIDE SEQUENCE [LARGE SCALE GENOMIC DNA]</scope>
    <source>
        <strain evidence="1">Lindley</strain>
    </source>
</reference>
<proteinExistence type="predicted"/>
<keyword evidence="1" id="KW-1185">Reference proteome</keyword>
<dbReference type="WBParaSite" id="GPLIN_001634900">
    <property type="protein sequence ID" value="GPLIN_001634900"/>
    <property type="gene ID" value="GPLIN_001634900"/>
</dbReference>
<reference evidence="2" key="3">
    <citation type="submission" date="2016-06" db="UniProtKB">
        <authorList>
            <consortium name="WormBaseParasite"/>
        </authorList>
    </citation>
    <scope>IDENTIFICATION</scope>
</reference>
<name>A0A183CTZ1_GLOPA</name>
<accession>A0A183CTZ1</accession>
<protein>
    <submittedName>
        <fullName evidence="2">CxC2 domain-containing protein</fullName>
    </submittedName>
</protein>
<dbReference type="AlphaFoldDB" id="A0A183CTZ1"/>
<evidence type="ECO:0000313" key="1">
    <source>
        <dbReference type="Proteomes" id="UP000050741"/>
    </source>
</evidence>
<reference evidence="1" key="1">
    <citation type="submission" date="2013-12" db="EMBL/GenBank/DDBJ databases">
        <authorList>
            <person name="Aslett M."/>
        </authorList>
    </citation>
    <scope>NUCLEOTIDE SEQUENCE [LARGE SCALE GENOMIC DNA]</scope>
    <source>
        <strain evidence="1">Lindley</strain>
    </source>
</reference>
<sequence length="85" mass="9812">TSNRGALLQHFCNKHVGTHVVLCPFCLMTFCVPPTDKRNSLVRMRDFVRHMIMHDSGEFGIVSWEQILNRVGRDRDFWKKSGPGP</sequence>